<name>A0A1W1IB66_9BACT</name>
<dbReference type="AlphaFoldDB" id="A0A1W1IB66"/>
<reference evidence="1 2" key="1">
    <citation type="submission" date="2017-03" db="EMBL/GenBank/DDBJ databases">
        <authorList>
            <person name="Afonso C.L."/>
            <person name="Miller P.J."/>
            <person name="Scott M.A."/>
            <person name="Spackman E."/>
            <person name="Goraichik I."/>
            <person name="Dimitrov K.M."/>
            <person name="Suarez D.L."/>
            <person name="Swayne D.E."/>
        </authorList>
    </citation>
    <scope>NUCLEOTIDE SEQUENCE [LARGE SCALE GENOMIC DNA]</scope>
    <source>
        <strain evidence="1">Genome sequencing of Nitrospira japonica strain NJ11</strain>
    </source>
</reference>
<accession>A0A1W1IB66</accession>
<keyword evidence="2" id="KW-1185">Reference proteome</keyword>
<evidence type="ECO:0000313" key="1">
    <source>
        <dbReference type="EMBL" id="SLM50242.1"/>
    </source>
</evidence>
<dbReference type="Proteomes" id="UP000192042">
    <property type="component" value="Chromosome I"/>
</dbReference>
<evidence type="ECO:0008006" key="3">
    <source>
        <dbReference type="Google" id="ProtNLM"/>
    </source>
</evidence>
<proteinExistence type="predicted"/>
<evidence type="ECO:0000313" key="2">
    <source>
        <dbReference type="Proteomes" id="UP000192042"/>
    </source>
</evidence>
<sequence>MAASCSLRAGQAAAQVGHIEMARSLFESVLEYRPQAEYAYYSLQAKAALLNLDNPAITVSLHH</sequence>
<dbReference type="KEGG" id="nja:NSJP_4075"/>
<dbReference type="EMBL" id="LT828648">
    <property type="protein sequence ID" value="SLM50242.1"/>
    <property type="molecule type" value="Genomic_DNA"/>
</dbReference>
<protein>
    <recommendedName>
        <fullName evidence="3">Tetratricopeptide repeat protein</fullName>
    </recommendedName>
</protein>
<organism evidence="1 2">
    <name type="scientific">Nitrospira japonica</name>
    <dbReference type="NCBI Taxonomy" id="1325564"/>
    <lineage>
        <taxon>Bacteria</taxon>
        <taxon>Pseudomonadati</taxon>
        <taxon>Nitrospirota</taxon>
        <taxon>Nitrospiria</taxon>
        <taxon>Nitrospirales</taxon>
        <taxon>Nitrospiraceae</taxon>
        <taxon>Nitrospira</taxon>
    </lineage>
</organism>
<gene>
    <name evidence="1" type="ORF">NSJP_4075</name>
</gene>